<sequence>MSFSILDLPSEVVDHIFSYLTIDDHRYARRVCRQWNHQLSSPGYFKATKMRLEQAYLFNVRLDELAGYVGQGKLHCLKVNDLIQLEGMRPALFAEYMKTMVQLLEVSRFSLEELRLRNCPEETLLAVYDGLVKACRLRHLRVDVEPDHFQDMIVPKVPCFVSDSVGLSLVTHLEVTLGNESFVGLVSSLASQLTCLTLTVFGKHLLLRCWNDIRLPALHSLSVRRGESHMPIGVIQPVELGGGCWQMLAQLETFRCGTYNLLNKVLVEMLQHCKKLQCLAITNGCISLECIEQIGAMKGLKDLHLAPDHYRNRGLTGNPPVLQLPNVEHLHLSAEIGGIRLGRQMPKIKSMVLEGLEAYSSPKALISEIGNIDNIAERRLRKFPFIHVQLDREANDLIGSLSVDLLTFENCRIDGSLLDVLAKPDTRRQILRIVMKDCTFTFQAGQPYNIRTVTELREKCPYIQIAHSGIIYK</sequence>
<dbReference type="AlphaFoldDB" id="A0A182IXL3"/>
<dbReference type="InterPro" id="IPR032675">
    <property type="entry name" value="LRR_dom_sf"/>
</dbReference>
<dbReference type="SUPFAM" id="SSF52047">
    <property type="entry name" value="RNI-like"/>
    <property type="match status" value="1"/>
</dbReference>
<reference evidence="1" key="1">
    <citation type="submission" date="2022-08" db="UniProtKB">
        <authorList>
            <consortium name="EnsemblMetazoa"/>
        </authorList>
    </citation>
    <scope>IDENTIFICATION</scope>
    <source>
        <strain evidence="1">EBRO</strain>
    </source>
</reference>
<organism evidence="1">
    <name type="scientific">Anopheles atroparvus</name>
    <name type="common">European mosquito</name>
    <dbReference type="NCBI Taxonomy" id="41427"/>
    <lineage>
        <taxon>Eukaryota</taxon>
        <taxon>Metazoa</taxon>
        <taxon>Ecdysozoa</taxon>
        <taxon>Arthropoda</taxon>
        <taxon>Hexapoda</taxon>
        <taxon>Insecta</taxon>
        <taxon>Pterygota</taxon>
        <taxon>Neoptera</taxon>
        <taxon>Endopterygota</taxon>
        <taxon>Diptera</taxon>
        <taxon>Nematocera</taxon>
        <taxon>Culicoidea</taxon>
        <taxon>Culicidae</taxon>
        <taxon>Anophelinae</taxon>
        <taxon>Anopheles</taxon>
    </lineage>
</organism>
<dbReference type="VEuPathDB" id="VectorBase:AATE007443"/>
<dbReference type="Pfam" id="PF12937">
    <property type="entry name" value="F-box-like"/>
    <property type="match status" value="1"/>
</dbReference>
<dbReference type="SUPFAM" id="SSF81383">
    <property type="entry name" value="F-box domain"/>
    <property type="match status" value="1"/>
</dbReference>
<dbReference type="InterPro" id="IPR001810">
    <property type="entry name" value="F-box_dom"/>
</dbReference>
<dbReference type="InterPro" id="IPR036047">
    <property type="entry name" value="F-box-like_dom_sf"/>
</dbReference>
<dbReference type="EnsemblMetazoa" id="AATE007443-RA">
    <property type="protein sequence ID" value="AATE007443-PA.1"/>
    <property type="gene ID" value="AATE007443"/>
</dbReference>
<protein>
    <submittedName>
        <fullName evidence="1">F-box domain-containing protein</fullName>
    </submittedName>
</protein>
<proteinExistence type="predicted"/>
<evidence type="ECO:0000313" key="1">
    <source>
        <dbReference type="EnsemblMetazoa" id="AATE007443-PA.1"/>
    </source>
</evidence>
<dbReference type="Gene3D" id="1.20.1280.50">
    <property type="match status" value="1"/>
</dbReference>
<dbReference type="SMART" id="SM00256">
    <property type="entry name" value="FBOX"/>
    <property type="match status" value="1"/>
</dbReference>
<dbReference type="PROSITE" id="PS50181">
    <property type="entry name" value="FBOX"/>
    <property type="match status" value="1"/>
</dbReference>
<name>A0A182IXL3_ANOAO</name>
<accession>A0A182IXL3</accession>
<dbReference type="Gene3D" id="3.80.10.10">
    <property type="entry name" value="Ribonuclease Inhibitor"/>
    <property type="match status" value="1"/>
</dbReference>